<gene>
    <name evidence="7" type="ORF">E8E13_002260</name>
</gene>
<comment type="caution">
    <text evidence="7">The sequence shown here is derived from an EMBL/GenBank/DDBJ whole genome shotgun (WGS) entry which is preliminary data.</text>
</comment>
<name>A0A9P4T7I7_CURKU</name>
<feature type="transmembrane region" description="Helical" evidence="5">
    <location>
        <begin position="190"/>
        <end position="209"/>
    </location>
</feature>
<dbReference type="Pfam" id="PF07690">
    <property type="entry name" value="MFS_1"/>
    <property type="match status" value="1"/>
</dbReference>
<evidence type="ECO:0000259" key="6">
    <source>
        <dbReference type="PROSITE" id="PS50850"/>
    </source>
</evidence>
<evidence type="ECO:0000256" key="3">
    <source>
        <dbReference type="ARBA" id="ARBA00022989"/>
    </source>
</evidence>
<feature type="transmembrane region" description="Helical" evidence="5">
    <location>
        <begin position="157"/>
        <end position="178"/>
    </location>
</feature>
<feature type="transmembrane region" description="Helical" evidence="5">
    <location>
        <begin position="465"/>
        <end position="488"/>
    </location>
</feature>
<comment type="subcellular location">
    <subcellularLocation>
        <location evidence="1">Membrane</location>
        <topology evidence="1">Multi-pass membrane protein</topology>
    </subcellularLocation>
</comment>
<feature type="transmembrane region" description="Helical" evidence="5">
    <location>
        <begin position="431"/>
        <end position="453"/>
    </location>
</feature>
<feature type="transmembrane region" description="Helical" evidence="5">
    <location>
        <begin position="398"/>
        <end position="419"/>
    </location>
</feature>
<dbReference type="PANTHER" id="PTHR42718:SF27">
    <property type="entry name" value="TRANSPORTER, PUTATIVE-RELATED"/>
    <property type="match status" value="1"/>
</dbReference>
<evidence type="ECO:0000256" key="4">
    <source>
        <dbReference type="ARBA" id="ARBA00023136"/>
    </source>
</evidence>
<feature type="domain" description="Major facilitator superfamily (MFS) profile" evidence="6">
    <location>
        <begin position="66"/>
        <end position="533"/>
    </location>
</feature>
<dbReference type="Proteomes" id="UP000801428">
    <property type="component" value="Unassembled WGS sequence"/>
</dbReference>
<reference evidence="7" key="1">
    <citation type="submission" date="2019-04" db="EMBL/GenBank/DDBJ databases">
        <title>Sequencing of skin fungus with MAO and IRED activity.</title>
        <authorList>
            <person name="Marsaioli A.J."/>
            <person name="Bonatto J.M.C."/>
            <person name="Reis Junior O."/>
        </authorList>
    </citation>
    <scope>NUCLEOTIDE SEQUENCE</scope>
    <source>
        <strain evidence="7">30M1</strain>
    </source>
</reference>
<feature type="transmembrane region" description="Helical" evidence="5">
    <location>
        <begin position="332"/>
        <end position="350"/>
    </location>
</feature>
<feature type="transmembrane region" description="Helical" evidence="5">
    <location>
        <begin position="293"/>
        <end position="311"/>
    </location>
</feature>
<dbReference type="PANTHER" id="PTHR42718">
    <property type="entry name" value="MAJOR FACILITATOR SUPERFAMILY MULTIDRUG TRANSPORTER MFSC"/>
    <property type="match status" value="1"/>
</dbReference>
<dbReference type="InterPro" id="IPR020846">
    <property type="entry name" value="MFS_dom"/>
</dbReference>
<evidence type="ECO:0000256" key="5">
    <source>
        <dbReference type="SAM" id="Phobius"/>
    </source>
</evidence>
<feature type="transmembrane region" description="Helical" evidence="5">
    <location>
        <begin position="64"/>
        <end position="89"/>
    </location>
</feature>
<dbReference type="SUPFAM" id="SSF103473">
    <property type="entry name" value="MFS general substrate transporter"/>
    <property type="match status" value="1"/>
</dbReference>
<sequence>MTQTSTAVELQSYPDVSQTIAQPSVVFQKSHNPVSSNEDLQPINASNTAVSAELLEKPDKKTTAIVILTVVCVTIISSITAGVVVVALPTIAEELELSPDVLLWPISIYSLTCGCTLLLMGSIADVVGSRPMYLIGCFLQSGFTLACGLSKSSTQIIVFRGFAGIAISFCLPSAVSIITSTFPQGKSRNIAFASMGGGQPIGFSVGLVLGGVFAETIGWRWAFYMAAIINSVVFVMALYGLPKTQHRKEDVLSRLKNDIDWIGIFIGSASIALLSYSFSVISKQTEKIRDPETLSTLILGIALIPSFILWVGRQEKLSRPAIIPNSLWRNRIFSVICAGVFIIWGTFNSVETYQTLFFQDVQKVSPIQTSLRFLPTPVGGALSNVVMGLVAHRVRADWACLIGVALTSLGSLLMCIVQPDWTYWACAFPAVFLNPVGADVLFTISNLVITALFPARDQALAGGVFNTVAQIGKSVGLATSAVIAASVTQHSENADKESPEALMEGYRAAFWYILSLSCATMLLFAWGLRGIGKVGVKRD</sequence>
<evidence type="ECO:0000313" key="8">
    <source>
        <dbReference type="Proteomes" id="UP000801428"/>
    </source>
</evidence>
<keyword evidence="2 5" id="KW-0812">Transmembrane</keyword>
<dbReference type="Gene3D" id="1.20.1250.20">
    <property type="entry name" value="MFS general substrate transporter like domains"/>
    <property type="match status" value="2"/>
</dbReference>
<keyword evidence="3 5" id="KW-1133">Transmembrane helix</keyword>
<accession>A0A9P4T7I7</accession>
<evidence type="ECO:0000256" key="2">
    <source>
        <dbReference type="ARBA" id="ARBA00022692"/>
    </source>
</evidence>
<proteinExistence type="predicted"/>
<dbReference type="OrthoDB" id="2130629at2759"/>
<feature type="transmembrane region" description="Helical" evidence="5">
    <location>
        <begin position="508"/>
        <end position="528"/>
    </location>
</feature>
<feature type="transmembrane region" description="Helical" evidence="5">
    <location>
        <begin position="261"/>
        <end position="281"/>
    </location>
</feature>
<keyword evidence="4 5" id="KW-0472">Membrane</keyword>
<protein>
    <recommendedName>
        <fullName evidence="6">Major facilitator superfamily (MFS) profile domain-containing protein</fullName>
    </recommendedName>
</protein>
<evidence type="ECO:0000313" key="7">
    <source>
        <dbReference type="EMBL" id="KAF2996413.1"/>
    </source>
</evidence>
<feature type="transmembrane region" description="Helical" evidence="5">
    <location>
        <begin position="101"/>
        <end position="120"/>
    </location>
</feature>
<dbReference type="AlphaFoldDB" id="A0A9P4T7I7"/>
<dbReference type="PROSITE" id="PS50850">
    <property type="entry name" value="MFS"/>
    <property type="match status" value="1"/>
</dbReference>
<evidence type="ECO:0000256" key="1">
    <source>
        <dbReference type="ARBA" id="ARBA00004141"/>
    </source>
</evidence>
<keyword evidence="8" id="KW-1185">Reference proteome</keyword>
<dbReference type="GO" id="GO:0022857">
    <property type="term" value="F:transmembrane transporter activity"/>
    <property type="evidence" value="ECO:0007669"/>
    <property type="project" value="InterPro"/>
</dbReference>
<feature type="transmembrane region" description="Helical" evidence="5">
    <location>
        <begin position="132"/>
        <end position="151"/>
    </location>
</feature>
<dbReference type="EMBL" id="SWKU01000027">
    <property type="protein sequence ID" value="KAF2996413.1"/>
    <property type="molecule type" value="Genomic_DNA"/>
</dbReference>
<feature type="transmembrane region" description="Helical" evidence="5">
    <location>
        <begin position="221"/>
        <end position="241"/>
    </location>
</feature>
<dbReference type="GO" id="GO:0016020">
    <property type="term" value="C:membrane"/>
    <property type="evidence" value="ECO:0007669"/>
    <property type="project" value="UniProtKB-SubCell"/>
</dbReference>
<dbReference type="InterPro" id="IPR036259">
    <property type="entry name" value="MFS_trans_sf"/>
</dbReference>
<dbReference type="InterPro" id="IPR011701">
    <property type="entry name" value="MFS"/>
</dbReference>
<feature type="transmembrane region" description="Helical" evidence="5">
    <location>
        <begin position="370"/>
        <end position="391"/>
    </location>
</feature>
<organism evidence="7 8">
    <name type="scientific">Curvularia kusanoi</name>
    <name type="common">Cochliobolus kusanoi</name>
    <dbReference type="NCBI Taxonomy" id="90978"/>
    <lineage>
        <taxon>Eukaryota</taxon>
        <taxon>Fungi</taxon>
        <taxon>Dikarya</taxon>
        <taxon>Ascomycota</taxon>
        <taxon>Pezizomycotina</taxon>
        <taxon>Dothideomycetes</taxon>
        <taxon>Pleosporomycetidae</taxon>
        <taxon>Pleosporales</taxon>
        <taxon>Pleosporineae</taxon>
        <taxon>Pleosporaceae</taxon>
        <taxon>Curvularia</taxon>
    </lineage>
</organism>